<dbReference type="RefSeq" id="XP_033394307.1">
    <property type="nucleotide sequence ID" value="XM_033547282.1"/>
</dbReference>
<evidence type="ECO:0000256" key="1">
    <source>
        <dbReference type="SAM" id="MobiDB-lite"/>
    </source>
</evidence>
<reference evidence="2" key="1">
    <citation type="journal article" date="2020" name="Stud. Mycol.">
        <title>101 Dothideomycetes genomes: a test case for predicting lifestyles and emergence of pathogens.</title>
        <authorList>
            <person name="Haridas S."/>
            <person name="Albert R."/>
            <person name="Binder M."/>
            <person name="Bloem J."/>
            <person name="Labutti K."/>
            <person name="Salamov A."/>
            <person name="Andreopoulos B."/>
            <person name="Baker S."/>
            <person name="Barry K."/>
            <person name="Bills G."/>
            <person name="Bluhm B."/>
            <person name="Cannon C."/>
            <person name="Castanera R."/>
            <person name="Culley D."/>
            <person name="Daum C."/>
            <person name="Ezra D."/>
            <person name="Gonzalez J."/>
            <person name="Henrissat B."/>
            <person name="Kuo A."/>
            <person name="Liang C."/>
            <person name="Lipzen A."/>
            <person name="Lutzoni F."/>
            <person name="Magnuson J."/>
            <person name="Mondo S."/>
            <person name="Nolan M."/>
            <person name="Ohm R."/>
            <person name="Pangilinan J."/>
            <person name="Park H.-J."/>
            <person name="Ramirez L."/>
            <person name="Alfaro M."/>
            <person name="Sun H."/>
            <person name="Tritt A."/>
            <person name="Yoshinaga Y."/>
            <person name="Zwiers L.-H."/>
            <person name="Turgeon B."/>
            <person name="Goodwin S."/>
            <person name="Spatafora J."/>
            <person name="Crous P."/>
            <person name="Grigoriev I."/>
        </authorList>
    </citation>
    <scope>NUCLEOTIDE SEQUENCE</scope>
    <source>
        <strain evidence="2">CBS 121167</strain>
    </source>
</reference>
<gene>
    <name evidence="2" type="ORF">K452DRAFT_88817</name>
</gene>
<evidence type="ECO:0000313" key="3">
    <source>
        <dbReference type="Proteomes" id="UP000799438"/>
    </source>
</evidence>
<protein>
    <submittedName>
        <fullName evidence="2">Uncharacterized protein</fullName>
    </submittedName>
</protein>
<feature type="compositionally biased region" description="Basic residues" evidence="1">
    <location>
        <begin position="201"/>
        <end position="220"/>
    </location>
</feature>
<sequence>MRARVREARRPAFAYCTLRKAAGGCGCGRGDWVGTVSAYLGTRLRYLLLLWVARCSAVQCGAVLDWAGSVVLVRCGRVRVRVLTLVWLHGPARRAVRSAREDVYRDLLTLHCSCAVACPHTSRYLLMYQRSTISAAAIPLGLSLTLSRAPPHPPPRQQAASASKLPTPTTPRKAHGPSAPRTPQQTQKQKRKNKPYYGPFSKHHYARTTHARRHRPRPPRRTLLSSYSYSCTLLCPCPYLIHPTPYPSLRPQPYPSHPLLHGRNNNEGATRKEFRARPPRGRSNRHAQPQPLFPILFLARGRASEFRILRRASLMILVDLVHGGKIRGYCS</sequence>
<dbReference type="AlphaFoldDB" id="A0A6A6B5R9"/>
<organism evidence="2 3">
    <name type="scientific">Aplosporella prunicola CBS 121167</name>
    <dbReference type="NCBI Taxonomy" id="1176127"/>
    <lineage>
        <taxon>Eukaryota</taxon>
        <taxon>Fungi</taxon>
        <taxon>Dikarya</taxon>
        <taxon>Ascomycota</taxon>
        <taxon>Pezizomycotina</taxon>
        <taxon>Dothideomycetes</taxon>
        <taxon>Dothideomycetes incertae sedis</taxon>
        <taxon>Botryosphaeriales</taxon>
        <taxon>Aplosporellaceae</taxon>
        <taxon>Aplosporella</taxon>
    </lineage>
</organism>
<proteinExistence type="predicted"/>
<dbReference type="EMBL" id="ML995496">
    <property type="protein sequence ID" value="KAF2138594.1"/>
    <property type="molecule type" value="Genomic_DNA"/>
</dbReference>
<feature type="region of interest" description="Disordered" evidence="1">
    <location>
        <begin position="147"/>
        <end position="222"/>
    </location>
</feature>
<dbReference type="GeneID" id="54304789"/>
<keyword evidence="3" id="KW-1185">Reference proteome</keyword>
<name>A0A6A6B5R9_9PEZI</name>
<dbReference type="Proteomes" id="UP000799438">
    <property type="component" value="Unassembled WGS sequence"/>
</dbReference>
<accession>A0A6A6B5R9</accession>
<evidence type="ECO:0000313" key="2">
    <source>
        <dbReference type="EMBL" id="KAF2138594.1"/>
    </source>
</evidence>
<feature type="region of interest" description="Disordered" evidence="1">
    <location>
        <begin position="262"/>
        <end position="287"/>
    </location>
</feature>